<dbReference type="Proteomes" id="UP000503264">
    <property type="component" value="Chromosome"/>
</dbReference>
<dbReference type="Gene3D" id="2.60.120.10">
    <property type="entry name" value="Jelly Rolls"/>
    <property type="match status" value="1"/>
</dbReference>
<keyword evidence="3" id="KW-1185">Reference proteome</keyword>
<dbReference type="Pfam" id="PF07883">
    <property type="entry name" value="Cupin_2"/>
    <property type="match status" value="1"/>
</dbReference>
<evidence type="ECO:0000313" key="3">
    <source>
        <dbReference type="Proteomes" id="UP000503264"/>
    </source>
</evidence>
<dbReference type="InterPro" id="IPR013096">
    <property type="entry name" value="Cupin_2"/>
</dbReference>
<evidence type="ECO:0000313" key="2">
    <source>
        <dbReference type="EMBL" id="QCD45465.1"/>
    </source>
</evidence>
<gene>
    <name evidence="2" type="ORF">CMUC_1716</name>
</gene>
<dbReference type="EMBL" id="CP012542">
    <property type="protein sequence ID" value="QCD45465.1"/>
    <property type="molecule type" value="Genomic_DNA"/>
</dbReference>
<dbReference type="InterPro" id="IPR014710">
    <property type="entry name" value="RmlC-like_jellyroll"/>
</dbReference>
<accession>A0A6G5QIE6</accession>
<reference evidence="2 3" key="1">
    <citation type="submission" date="2016-07" db="EMBL/GenBank/DDBJ databases">
        <title>Comparative genomics of the Campylobacter concisus group.</title>
        <authorList>
            <person name="Miller W.G."/>
            <person name="Yee E."/>
            <person name="Chapman M.H."/>
            <person name="Huynh S."/>
            <person name="Bono J.L."/>
            <person name="On S.L.W."/>
            <person name="StLeger J."/>
            <person name="Foster G."/>
            <person name="Parker C.T."/>
        </authorList>
    </citation>
    <scope>NUCLEOTIDE SEQUENCE [LARGE SCALE GENOMIC DNA]</scope>
    <source>
        <strain evidence="2 3">CCUG 21559</strain>
    </source>
</reference>
<name>A0A6G5QIE6_9BACT</name>
<sequence>MEKLVWQNNTFDGVSVFKIFESKSTKEIRINLQSGSAMKEHQAPGAIMVQVLRGEIDFGVNGEVIKLNELDMITLEANVPHSLLALKDSIVRLSLSKNDDVSRIFGVLKS</sequence>
<evidence type="ECO:0000259" key="1">
    <source>
        <dbReference type="Pfam" id="PF07883"/>
    </source>
</evidence>
<proteinExistence type="predicted"/>
<dbReference type="InterPro" id="IPR011051">
    <property type="entry name" value="RmlC_Cupin_sf"/>
</dbReference>
<dbReference type="SUPFAM" id="SSF51182">
    <property type="entry name" value="RmlC-like cupins"/>
    <property type="match status" value="1"/>
</dbReference>
<organism evidence="2 3">
    <name type="scientific">Campylobacter mucosalis CCUG 21559</name>
    <dbReference type="NCBI Taxonomy" id="1032067"/>
    <lineage>
        <taxon>Bacteria</taxon>
        <taxon>Pseudomonadati</taxon>
        <taxon>Campylobacterota</taxon>
        <taxon>Epsilonproteobacteria</taxon>
        <taxon>Campylobacterales</taxon>
        <taxon>Campylobacteraceae</taxon>
        <taxon>Campylobacter</taxon>
    </lineage>
</organism>
<dbReference type="CDD" id="cd02230">
    <property type="entry name" value="cupin_HP0902-like"/>
    <property type="match status" value="1"/>
</dbReference>
<dbReference type="RefSeq" id="WP_034969365.1">
    <property type="nucleotide sequence ID" value="NZ_CP012542.1"/>
</dbReference>
<protein>
    <submittedName>
        <fullName evidence="2">Cupin domain-containing protein</fullName>
    </submittedName>
</protein>
<feature type="domain" description="Cupin type-2" evidence="1">
    <location>
        <begin position="30"/>
        <end position="93"/>
    </location>
</feature>
<dbReference type="AlphaFoldDB" id="A0A6G5QIE6"/>